<proteinExistence type="inferred from homology"/>
<evidence type="ECO:0000259" key="11">
    <source>
        <dbReference type="Pfam" id="PF14845"/>
    </source>
</evidence>
<dbReference type="EMBL" id="LT554016">
    <property type="protein sequence ID" value="SAM02917.1"/>
    <property type="molecule type" value="Genomic_DNA"/>
</dbReference>
<dbReference type="InParanoid" id="A0A168PSV1"/>
<evidence type="ECO:0000256" key="7">
    <source>
        <dbReference type="PIRNR" id="PIRNR001093"/>
    </source>
</evidence>
<dbReference type="PANTHER" id="PTHR22600:SF26">
    <property type="entry name" value="BETA-N-ACETYLHEXOSAMINIDASE"/>
    <property type="match status" value="1"/>
</dbReference>
<evidence type="ECO:0000256" key="3">
    <source>
        <dbReference type="ARBA" id="ARBA00022729"/>
    </source>
</evidence>
<evidence type="ECO:0000256" key="5">
    <source>
        <dbReference type="ARBA" id="ARBA00023180"/>
    </source>
</evidence>
<dbReference type="GO" id="GO:0030203">
    <property type="term" value="P:glycosaminoglycan metabolic process"/>
    <property type="evidence" value="ECO:0007669"/>
    <property type="project" value="TreeGrafter"/>
</dbReference>
<evidence type="ECO:0000256" key="6">
    <source>
        <dbReference type="ARBA" id="ARBA00023295"/>
    </source>
</evidence>
<dbReference type="Proteomes" id="UP000078561">
    <property type="component" value="Unassembled WGS sequence"/>
</dbReference>
<feature type="signal peptide" evidence="9">
    <location>
        <begin position="1"/>
        <end position="19"/>
    </location>
</feature>
<reference evidence="12" key="1">
    <citation type="submission" date="2016-04" db="EMBL/GenBank/DDBJ databases">
        <authorList>
            <person name="Evans L.H."/>
            <person name="Alamgir A."/>
            <person name="Owens N."/>
            <person name="Weber N.D."/>
            <person name="Virtaneva K."/>
            <person name="Barbian K."/>
            <person name="Babar A."/>
            <person name="Rosenke K."/>
        </authorList>
    </citation>
    <scope>NUCLEOTIDE SEQUENCE [LARGE SCALE GENOMIC DNA]</scope>
    <source>
        <strain evidence="12">CBS 101.48</strain>
    </source>
</reference>
<organism evidence="12">
    <name type="scientific">Absidia glauca</name>
    <name type="common">Pin mould</name>
    <dbReference type="NCBI Taxonomy" id="4829"/>
    <lineage>
        <taxon>Eukaryota</taxon>
        <taxon>Fungi</taxon>
        <taxon>Fungi incertae sedis</taxon>
        <taxon>Mucoromycota</taxon>
        <taxon>Mucoromycotina</taxon>
        <taxon>Mucoromycetes</taxon>
        <taxon>Mucorales</taxon>
        <taxon>Cunninghamellaceae</taxon>
        <taxon>Absidia</taxon>
    </lineage>
</organism>
<protein>
    <recommendedName>
        <fullName evidence="7">Beta-hexosaminidase</fullName>
        <ecNumber evidence="7">3.2.1.52</ecNumber>
    </recommendedName>
</protein>
<dbReference type="PANTHER" id="PTHR22600">
    <property type="entry name" value="BETA-HEXOSAMINIDASE"/>
    <property type="match status" value="1"/>
</dbReference>
<evidence type="ECO:0000256" key="2">
    <source>
        <dbReference type="ARBA" id="ARBA00006285"/>
    </source>
</evidence>
<gene>
    <name evidence="12" type="primary">ABSGL_08733.1 scaffold 10421</name>
</gene>
<dbReference type="Pfam" id="PF14845">
    <property type="entry name" value="Glycohydro_20b2"/>
    <property type="match status" value="1"/>
</dbReference>
<name>A0A168PSV1_ABSGL</name>
<dbReference type="SUPFAM" id="SSF51445">
    <property type="entry name" value="(Trans)glycosidases"/>
    <property type="match status" value="1"/>
</dbReference>
<dbReference type="PIRSF" id="PIRSF001093">
    <property type="entry name" value="B-hxosamndse_ab_euk"/>
    <property type="match status" value="1"/>
</dbReference>
<keyword evidence="3 9" id="KW-0732">Signal</keyword>
<dbReference type="GO" id="GO:0005975">
    <property type="term" value="P:carbohydrate metabolic process"/>
    <property type="evidence" value="ECO:0007669"/>
    <property type="project" value="InterPro"/>
</dbReference>
<evidence type="ECO:0000256" key="1">
    <source>
        <dbReference type="ARBA" id="ARBA00001231"/>
    </source>
</evidence>
<dbReference type="STRING" id="4829.A0A168PSV1"/>
<dbReference type="InterPro" id="IPR029018">
    <property type="entry name" value="Hex-like_dom2"/>
</dbReference>
<comment type="similarity">
    <text evidence="2 7">Belongs to the glycosyl hydrolase 20 family.</text>
</comment>
<accession>A0A168PSV1</accession>
<dbReference type="OrthoDB" id="428480at2759"/>
<evidence type="ECO:0000256" key="9">
    <source>
        <dbReference type="SAM" id="SignalP"/>
    </source>
</evidence>
<keyword evidence="5" id="KW-0325">Glycoprotein</keyword>
<feature type="chain" id="PRO_5007899704" description="Beta-hexosaminidase" evidence="9">
    <location>
        <begin position="20"/>
        <end position="577"/>
    </location>
</feature>
<dbReference type="EC" id="3.2.1.52" evidence="7"/>
<dbReference type="GO" id="GO:0004563">
    <property type="term" value="F:beta-N-acetylhexosaminidase activity"/>
    <property type="evidence" value="ECO:0007669"/>
    <property type="project" value="UniProtKB-EC"/>
</dbReference>
<feature type="active site" description="Proton donor" evidence="8">
    <location>
        <position position="319"/>
    </location>
</feature>
<keyword evidence="6 7" id="KW-0326">Glycosidase</keyword>
<evidence type="ECO:0000313" key="12">
    <source>
        <dbReference type="EMBL" id="SAM02917.1"/>
    </source>
</evidence>
<evidence type="ECO:0000313" key="13">
    <source>
        <dbReference type="Proteomes" id="UP000078561"/>
    </source>
</evidence>
<evidence type="ECO:0000259" key="10">
    <source>
        <dbReference type="Pfam" id="PF00728"/>
    </source>
</evidence>
<evidence type="ECO:0000256" key="8">
    <source>
        <dbReference type="PIRSR" id="PIRSR001093-1"/>
    </source>
</evidence>
<evidence type="ECO:0000256" key="4">
    <source>
        <dbReference type="ARBA" id="ARBA00022801"/>
    </source>
</evidence>
<sequence length="577" mass="64479">MKISFAIASAALLFCAVDAETFLFPIPQEVEWTGHAATLANDFWFSGAQNDFVQDAASRTLRTIRKEKWDPVQVPYEKPAALEKTGALRTLKIDVKDNKVQLDMGVDESYTLDVPASGGSATLTAPTWVGAIRGLETFSQLVTGGDEPVVHTATIKDSPSYGHRGISLDTARNFYPVADLLRTIDAMAFNKLNVFHWHVTDSQSWPFVFKSHPELSDKGAYSKKETYSPQDVQKVIKYGQSRGVRVYVEIDMPAHTAVIGETHPDVMTCMHEFWGPLAAEPPAGQLSPISEKGMQLVQDLIKEATDIFPDSLYHTGGDEINGKCWELDKAVGDYLKEHNLTTDELWVQWTHKLLDYVNTKTKKRPVIWEDPVNAAESTGSPFDKNTVVQIWNTPPANYTSKGYDVIVSSNDYFYLDCGNGGMYKNGVQIGWVGNDDRYISPTQQQTKDDAFNYGGIGGSWCAPYKTWQRLYTFDPTYGVSKDHTGKVLGVEMALWSEQSGPTVLDSKLWPRAAAGAEVFWSGPYDKNNKRRTLAQVQPRFNDWVYRLQERGIAAMPNQPKYCAKHPQACDLNDPSKN</sequence>
<dbReference type="Gene3D" id="3.30.379.10">
    <property type="entry name" value="Chitobiase/beta-hexosaminidase domain 2-like"/>
    <property type="match status" value="1"/>
</dbReference>
<dbReference type="Gene3D" id="3.20.20.80">
    <property type="entry name" value="Glycosidases"/>
    <property type="match status" value="1"/>
</dbReference>
<dbReference type="InterPro" id="IPR025705">
    <property type="entry name" value="Beta_hexosaminidase_sua/sub"/>
</dbReference>
<comment type="catalytic activity">
    <reaction evidence="1 7">
        <text>Hydrolysis of terminal non-reducing N-acetyl-D-hexosamine residues in N-acetyl-beta-D-hexosaminides.</text>
        <dbReference type="EC" id="3.2.1.52"/>
    </reaction>
</comment>
<dbReference type="Pfam" id="PF00728">
    <property type="entry name" value="Glyco_hydro_20"/>
    <property type="match status" value="1"/>
</dbReference>
<dbReference type="InterPro" id="IPR017853">
    <property type="entry name" value="GH"/>
</dbReference>
<dbReference type="OMA" id="DWRTHEN"/>
<feature type="domain" description="Beta-hexosaminidase eukaryotic type N-terminal" evidence="11">
    <location>
        <begin position="23"/>
        <end position="141"/>
    </location>
</feature>
<dbReference type="AlphaFoldDB" id="A0A168PSV1"/>
<dbReference type="SUPFAM" id="SSF55545">
    <property type="entry name" value="beta-N-acetylhexosaminidase-like domain"/>
    <property type="match status" value="1"/>
</dbReference>
<dbReference type="GO" id="GO:0016020">
    <property type="term" value="C:membrane"/>
    <property type="evidence" value="ECO:0007669"/>
    <property type="project" value="TreeGrafter"/>
</dbReference>
<keyword evidence="4 7" id="KW-0378">Hydrolase</keyword>
<feature type="domain" description="Glycoside hydrolase family 20 catalytic" evidence="10">
    <location>
        <begin position="161"/>
        <end position="522"/>
    </location>
</feature>
<dbReference type="InterPro" id="IPR029019">
    <property type="entry name" value="HEX_eukaryotic_N"/>
</dbReference>
<dbReference type="PRINTS" id="PR00738">
    <property type="entry name" value="GLHYDRLASE20"/>
</dbReference>
<dbReference type="InterPro" id="IPR015883">
    <property type="entry name" value="Glyco_hydro_20_cat"/>
</dbReference>
<keyword evidence="13" id="KW-1185">Reference proteome</keyword>